<reference evidence="1 2" key="1">
    <citation type="submission" date="2019-12" db="EMBL/GenBank/DDBJ databases">
        <title>Isolation and characterization of three novel carbon monoxide-oxidizing members of Halobacteria from salione crusts and soils.</title>
        <authorList>
            <person name="Myers M.R."/>
            <person name="King G.M."/>
        </authorList>
    </citation>
    <scope>NUCLEOTIDE SEQUENCE [LARGE SCALE GENOMIC DNA]</scope>
    <source>
        <strain evidence="1 2">PCN9</strain>
    </source>
</reference>
<protein>
    <submittedName>
        <fullName evidence="1">Uncharacterized protein</fullName>
    </submittedName>
</protein>
<sequence>MATVCQQVRLVADLTMNVPRDAAGDLECGAERLLSGIDAVDAVDAVDVTNLQPRLNDLQIEATVTVAVDVAESAEGRRADTDATEPGVEAASAVLADGFGVTAVDAAQLAHSTAGADTPVQEYG</sequence>
<evidence type="ECO:0000313" key="2">
    <source>
        <dbReference type="Proteomes" id="UP000471521"/>
    </source>
</evidence>
<dbReference type="AlphaFoldDB" id="A0A6B0SR83"/>
<organism evidence="1 2">
    <name type="scientific">Halobacterium bonnevillei</name>
    <dbReference type="NCBI Taxonomy" id="2692200"/>
    <lineage>
        <taxon>Archaea</taxon>
        <taxon>Methanobacteriati</taxon>
        <taxon>Methanobacteriota</taxon>
        <taxon>Stenosarchaea group</taxon>
        <taxon>Halobacteria</taxon>
        <taxon>Halobacteriales</taxon>
        <taxon>Halobacteriaceae</taxon>
        <taxon>Halobacterium</taxon>
    </lineage>
</organism>
<dbReference type="OrthoDB" id="253172at2157"/>
<comment type="caution">
    <text evidence="1">The sequence shown here is derived from an EMBL/GenBank/DDBJ whole genome shotgun (WGS) entry which is preliminary data.</text>
</comment>
<dbReference type="Proteomes" id="UP000471521">
    <property type="component" value="Unassembled WGS sequence"/>
</dbReference>
<proteinExistence type="predicted"/>
<keyword evidence="2" id="KW-1185">Reference proteome</keyword>
<name>A0A6B0SR83_9EURY</name>
<accession>A0A6B0SR83</accession>
<evidence type="ECO:0000313" key="1">
    <source>
        <dbReference type="EMBL" id="MXR20099.1"/>
    </source>
</evidence>
<gene>
    <name evidence="1" type="ORF">GRX66_05590</name>
</gene>
<dbReference type="EMBL" id="WUUU01000027">
    <property type="protein sequence ID" value="MXR20099.1"/>
    <property type="molecule type" value="Genomic_DNA"/>
</dbReference>